<dbReference type="GO" id="GO:0006438">
    <property type="term" value="P:valyl-tRNA aminoacylation"/>
    <property type="evidence" value="ECO:0007669"/>
    <property type="project" value="InterPro"/>
</dbReference>
<dbReference type="GO" id="GO:0004832">
    <property type="term" value="F:valine-tRNA ligase activity"/>
    <property type="evidence" value="ECO:0007669"/>
    <property type="project" value="UniProtKB-EC"/>
</dbReference>
<dbReference type="GO" id="GO:0005829">
    <property type="term" value="C:cytosol"/>
    <property type="evidence" value="ECO:0007669"/>
    <property type="project" value="TreeGrafter"/>
</dbReference>
<evidence type="ECO:0000256" key="3">
    <source>
        <dbReference type="ARBA" id="ARBA00022741"/>
    </source>
</evidence>
<evidence type="ECO:0000256" key="7">
    <source>
        <dbReference type="ARBA" id="ARBA00029936"/>
    </source>
</evidence>
<protein>
    <recommendedName>
        <fullName evidence="1">valine--tRNA ligase</fullName>
        <ecNumber evidence="1">6.1.1.9</ecNumber>
    </recommendedName>
    <alternativeName>
        <fullName evidence="7">Valyl-tRNA synthetase</fullName>
    </alternativeName>
</protein>
<dbReference type="PANTHER" id="PTHR11946:SF93">
    <property type="entry name" value="VALINE--TRNA LIGASE, CHLOROPLASTIC_MITOCHONDRIAL 2"/>
    <property type="match status" value="1"/>
</dbReference>
<dbReference type="SUPFAM" id="SSF52374">
    <property type="entry name" value="Nucleotidylyl transferase"/>
    <property type="match status" value="1"/>
</dbReference>
<dbReference type="InterPro" id="IPR009008">
    <property type="entry name" value="Val/Leu/Ile-tRNA-synth_edit"/>
</dbReference>
<name>X1A3J2_9ZZZZ</name>
<reference evidence="9" key="1">
    <citation type="journal article" date="2014" name="Front. Microbiol.">
        <title>High frequency of phylogenetically diverse reductive dehalogenase-homologous genes in deep subseafloor sedimentary metagenomes.</title>
        <authorList>
            <person name="Kawai M."/>
            <person name="Futagami T."/>
            <person name="Toyoda A."/>
            <person name="Takaki Y."/>
            <person name="Nishi S."/>
            <person name="Hori S."/>
            <person name="Arai W."/>
            <person name="Tsubouchi T."/>
            <person name="Morono Y."/>
            <person name="Uchiyama I."/>
            <person name="Ito T."/>
            <person name="Fujiyama A."/>
            <person name="Inagaki F."/>
            <person name="Takami H."/>
        </authorList>
    </citation>
    <scope>NUCLEOTIDE SEQUENCE</scope>
    <source>
        <strain evidence="9">Expedition CK06-06</strain>
    </source>
</reference>
<organism evidence="9">
    <name type="scientific">marine sediment metagenome</name>
    <dbReference type="NCBI Taxonomy" id="412755"/>
    <lineage>
        <taxon>unclassified sequences</taxon>
        <taxon>metagenomes</taxon>
        <taxon>ecological metagenomes</taxon>
    </lineage>
</organism>
<dbReference type="GO" id="GO:0002161">
    <property type="term" value="F:aminoacyl-tRNA deacylase activity"/>
    <property type="evidence" value="ECO:0007669"/>
    <property type="project" value="InterPro"/>
</dbReference>
<dbReference type="InterPro" id="IPR002300">
    <property type="entry name" value="aa-tRNA-synth_Ia"/>
</dbReference>
<keyword evidence="5" id="KW-0648">Protein biosynthesis</keyword>
<evidence type="ECO:0000256" key="2">
    <source>
        <dbReference type="ARBA" id="ARBA00022598"/>
    </source>
</evidence>
<evidence type="ECO:0000259" key="8">
    <source>
        <dbReference type="Pfam" id="PF00133"/>
    </source>
</evidence>
<dbReference type="GO" id="GO:0005524">
    <property type="term" value="F:ATP binding"/>
    <property type="evidence" value="ECO:0007669"/>
    <property type="project" value="UniProtKB-KW"/>
</dbReference>
<accession>X1A3J2</accession>
<proteinExistence type="predicted"/>
<dbReference type="PANTHER" id="PTHR11946">
    <property type="entry name" value="VALYL-TRNA SYNTHETASES"/>
    <property type="match status" value="1"/>
</dbReference>
<evidence type="ECO:0000313" key="9">
    <source>
        <dbReference type="EMBL" id="GAG64747.1"/>
    </source>
</evidence>
<gene>
    <name evidence="9" type="ORF">S01H4_12541</name>
</gene>
<evidence type="ECO:0000256" key="4">
    <source>
        <dbReference type="ARBA" id="ARBA00022840"/>
    </source>
</evidence>
<dbReference type="Gene3D" id="3.40.50.620">
    <property type="entry name" value="HUPs"/>
    <property type="match status" value="1"/>
</dbReference>
<dbReference type="SUPFAM" id="SSF50677">
    <property type="entry name" value="ValRS/IleRS/LeuRS editing domain"/>
    <property type="match status" value="1"/>
</dbReference>
<keyword evidence="4" id="KW-0067">ATP-binding</keyword>
<keyword evidence="3" id="KW-0547">Nucleotide-binding</keyword>
<evidence type="ECO:0000256" key="1">
    <source>
        <dbReference type="ARBA" id="ARBA00013169"/>
    </source>
</evidence>
<feature type="non-terminal residue" evidence="9">
    <location>
        <position position="1"/>
    </location>
</feature>
<dbReference type="AlphaFoldDB" id="X1A3J2"/>
<dbReference type="InterPro" id="IPR002303">
    <property type="entry name" value="Valyl-tRNA_ligase"/>
</dbReference>
<evidence type="ECO:0000256" key="6">
    <source>
        <dbReference type="ARBA" id="ARBA00023146"/>
    </source>
</evidence>
<dbReference type="Gene3D" id="3.90.740.10">
    <property type="entry name" value="Valyl/Leucyl/Isoleucyl-tRNA synthetase, editing domain"/>
    <property type="match status" value="1"/>
</dbReference>
<feature type="domain" description="Aminoacyl-tRNA synthetase class Ia" evidence="8">
    <location>
        <begin position="92"/>
        <end position="232"/>
    </location>
</feature>
<dbReference type="EC" id="6.1.1.9" evidence="1"/>
<feature type="non-terminal residue" evidence="9">
    <location>
        <position position="246"/>
    </location>
</feature>
<keyword evidence="2" id="KW-0436">Ligase</keyword>
<dbReference type="Pfam" id="PF00133">
    <property type="entry name" value="tRNA-synt_1"/>
    <property type="match status" value="1"/>
</dbReference>
<sequence length="246" mass="28093">RNLSGQQIRVPYFGQLVPILADDEADPSKGTGAVMCCTFGDSTDVAWWFKYDLELLETIGRDGLMTENAHQFNGLSISKARKEILTVLDENNHIIGIDPVEQSVRVHERCDTPVEYIVASQWFVKILDFKEELVHAGSKVNWYPAHMQTRFQQWVENLNWDWCISRQRYYGVTFPVWYCQECGDTHIAEKDQLPVDPSDTHPTKPCGCGSSQFTPEQDVMDTWATSSLTPQLVGWWLEKSGFNGQP</sequence>
<dbReference type="EMBL" id="BART01005353">
    <property type="protein sequence ID" value="GAG64747.1"/>
    <property type="molecule type" value="Genomic_DNA"/>
</dbReference>
<evidence type="ECO:0000256" key="5">
    <source>
        <dbReference type="ARBA" id="ARBA00022917"/>
    </source>
</evidence>
<dbReference type="InterPro" id="IPR014729">
    <property type="entry name" value="Rossmann-like_a/b/a_fold"/>
</dbReference>
<keyword evidence="6" id="KW-0030">Aminoacyl-tRNA synthetase</keyword>
<comment type="caution">
    <text evidence="9">The sequence shown here is derived from an EMBL/GenBank/DDBJ whole genome shotgun (WGS) entry which is preliminary data.</text>
</comment>